<organism evidence="2 3">
    <name type="scientific">Qipengyuania pelagi</name>
    <dbReference type="NCBI Taxonomy" id="994320"/>
    <lineage>
        <taxon>Bacteria</taxon>
        <taxon>Pseudomonadati</taxon>
        <taxon>Pseudomonadota</taxon>
        <taxon>Alphaproteobacteria</taxon>
        <taxon>Sphingomonadales</taxon>
        <taxon>Erythrobacteraceae</taxon>
        <taxon>Qipengyuania</taxon>
    </lineage>
</organism>
<dbReference type="AlphaFoldDB" id="A0A844YA23"/>
<sequence length="187" mass="20009">MTIRQPSAPLPLLWLLSDARNDAGIEEALDRLPRQSGFVFRHYHLDPLARAARFAELVERARENAHRVILSGTADQAIEWGADGIYGAPSRLGPNSASLLRLATAHDAGELREAERAGADGVFVSPVFPTRSHEGGATLGMDGFHTLAQRTSLPVIALGGMTAERAAALGWPRWAAIDGLSRSPNSA</sequence>
<dbReference type="Pfam" id="PF02581">
    <property type="entry name" value="TMP-TENI"/>
    <property type="match status" value="1"/>
</dbReference>
<dbReference type="GO" id="GO:0009228">
    <property type="term" value="P:thiamine biosynthetic process"/>
    <property type="evidence" value="ECO:0007669"/>
    <property type="project" value="UniProtKB-KW"/>
</dbReference>
<evidence type="ECO:0000259" key="1">
    <source>
        <dbReference type="Pfam" id="PF02581"/>
    </source>
</evidence>
<dbReference type="InterPro" id="IPR036206">
    <property type="entry name" value="ThiamineP_synth_sf"/>
</dbReference>
<evidence type="ECO:0000313" key="2">
    <source>
        <dbReference type="EMBL" id="MXO54955.1"/>
    </source>
</evidence>
<dbReference type="SUPFAM" id="SSF51391">
    <property type="entry name" value="Thiamin phosphate synthase"/>
    <property type="match status" value="1"/>
</dbReference>
<dbReference type="OrthoDB" id="8446047at2"/>
<proteinExistence type="predicted"/>
<reference evidence="2 3" key="1">
    <citation type="submission" date="2019-12" db="EMBL/GenBank/DDBJ databases">
        <title>Genomic-based taxomic classification of the family Erythrobacteraceae.</title>
        <authorList>
            <person name="Xu L."/>
        </authorList>
    </citation>
    <scope>NUCLEOTIDE SEQUENCE [LARGE SCALE GENOMIC DNA]</scope>
    <source>
        <strain evidence="2 3">JCM 17468</strain>
    </source>
</reference>
<accession>A0A844YA23</accession>
<dbReference type="InterPro" id="IPR022998">
    <property type="entry name" value="ThiamineP_synth_TenI"/>
</dbReference>
<dbReference type="CDD" id="cd00564">
    <property type="entry name" value="TMP_TenI"/>
    <property type="match status" value="1"/>
</dbReference>
<feature type="domain" description="Thiamine phosphate synthase/TenI" evidence="1">
    <location>
        <begin position="37"/>
        <end position="169"/>
    </location>
</feature>
<dbReference type="EMBL" id="WTYD01000002">
    <property type="protein sequence ID" value="MXO54955.1"/>
    <property type="molecule type" value="Genomic_DNA"/>
</dbReference>
<gene>
    <name evidence="2" type="ORF">GRI47_13190</name>
</gene>
<dbReference type="Proteomes" id="UP000430272">
    <property type="component" value="Unassembled WGS sequence"/>
</dbReference>
<dbReference type="RefSeq" id="WP_160661804.1">
    <property type="nucleotide sequence ID" value="NZ_BAABDV010000001.1"/>
</dbReference>
<keyword evidence="3" id="KW-1185">Reference proteome</keyword>
<name>A0A844YA23_9SPHN</name>
<comment type="caution">
    <text evidence="2">The sequence shown here is derived from an EMBL/GenBank/DDBJ whole genome shotgun (WGS) entry which is preliminary data.</text>
</comment>
<evidence type="ECO:0000313" key="3">
    <source>
        <dbReference type="Proteomes" id="UP000430272"/>
    </source>
</evidence>
<protein>
    <submittedName>
        <fullName evidence="2">Thiamine phosphate synthase</fullName>
    </submittedName>
</protein>
<dbReference type="Gene3D" id="3.20.20.70">
    <property type="entry name" value="Aldolase class I"/>
    <property type="match status" value="1"/>
</dbReference>
<dbReference type="InterPro" id="IPR013785">
    <property type="entry name" value="Aldolase_TIM"/>
</dbReference>